<accession>A0A136Q7P4</accession>
<protein>
    <submittedName>
        <fullName evidence="6">23S rRNA (Uracil-5-)-methyltransferase RumA</fullName>
    </submittedName>
</protein>
<sequence length="471" mass="51477">MHFATFYQVFLPLFSAFCYNDVMKKNDLIELTIDDLGTDGQGIGHAEGLAVFVGGALPGETVRAKVIALKKNYAVGKLDEVLAPSPMRACPPCRVFGKCGGCTLQHLSYAAQLQFKQSHVQGCIQRIGKLEIPVNFPLPARHEYRYRNKAAFPVRQNGGQVDIGFYAAHSHRIVDVDDCKIEPSGLKIVMSQLRVWIVKNGVPVYDEATHTGLLRHIVLRENKAGEIMLVLCINGEDIPNRSHLIMLFEFVLPQVKSIILNCNTRQTNAILGGRSICIYGKDHLFETLGGLEFKIGPQTFLQVNSSQTEALYNTLFRMLALTPADTVLDLYCGAGTISLAAARRAKRVVGIEIVEEAVEDARFNAKLNGIETAEFFAGDTAALLPAVLGREAVTAVIADPPRKGLDESVVRTLASSGVPKIGYVSCNPSTLARDLALFTELGYRADVVQPVDMFPQTTHVECVTVLSRTCA</sequence>
<dbReference type="Proteomes" id="UP000070366">
    <property type="component" value="Unassembled WGS sequence"/>
</dbReference>
<feature type="binding site" evidence="4">
    <location>
        <position position="352"/>
    </location>
    <ligand>
        <name>S-adenosyl-L-methionine</name>
        <dbReference type="ChEBI" id="CHEBI:59789"/>
    </ligand>
</feature>
<feature type="domain" description="TRAM" evidence="5">
    <location>
        <begin position="22"/>
        <end position="80"/>
    </location>
</feature>
<keyword evidence="7" id="KW-1185">Reference proteome</keyword>
<feature type="binding site" evidence="4">
    <location>
        <position position="331"/>
    </location>
    <ligand>
        <name>S-adenosyl-L-methionine</name>
        <dbReference type="ChEBI" id="CHEBI:59789"/>
    </ligand>
</feature>
<dbReference type="SUPFAM" id="SSF53335">
    <property type="entry name" value="S-adenosyl-L-methionine-dependent methyltransferases"/>
    <property type="match status" value="1"/>
</dbReference>
<evidence type="ECO:0000313" key="6">
    <source>
        <dbReference type="EMBL" id="KXK66701.1"/>
    </source>
</evidence>
<dbReference type="PATRIC" id="fig|626937.4.peg.386"/>
<dbReference type="NCBIfam" id="TIGR00479">
    <property type="entry name" value="rumA"/>
    <property type="match status" value="1"/>
</dbReference>
<evidence type="ECO:0000259" key="5">
    <source>
        <dbReference type="PROSITE" id="PS50926"/>
    </source>
</evidence>
<dbReference type="Pfam" id="PF05958">
    <property type="entry name" value="tRNA_U5-meth_tr"/>
    <property type="match status" value="1"/>
</dbReference>
<dbReference type="InterPro" id="IPR030391">
    <property type="entry name" value="MeTrfase_TrmA_CS"/>
</dbReference>
<gene>
    <name evidence="6" type="ORF">HMPREF3293_00392</name>
</gene>
<dbReference type="Pfam" id="PF01938">
    <property type="entry name" value="TRAM"/>
    <property type="match status" value="1"/>
</dbReference>
<evidence type="ECO:0000256" key="4">
    <source>
        <dbReference type="PROSITE-ProRule" id="PRU01024"/>
    </source>
</evidence>
<evidence type="ECO:0000256" key="2">
    <source>
        <dbReference type="ARBA" id="ARBA00022679"/>
    </source>
</evidence>
<comment type="similarity">
    <text evidence="4">Belongs to the class I-like SAM-binding methyltransferase superfamily. RNA M5U methyltransferase family.</text>
</comment>
<keyword evidence="2 4" id="KW-0808">Transferase</keyword>
<evidence type="ECO:0000313" key="7">
    <source>
        <dbReference type="Proteomes" id="UP000070366"/>
    </source>
</evidence>
<dbReference type="EMBL" id="LSZW01000032">
    <property type="protein sequence ID" value="KXK66701.1"/>
    <property type="molecule type" value="Genomic_DNA"/>
</dbReference>
<dbReference type="PROSITE" id="PS01231">
    <property type="entry name" value="TRMA_2"/>
    <property type="match status" value="1"/>
</dbReference>
<dbReference type="FunFam" id="3.40.50.150:FF:000009">
    <property type="entry name" value="23S rRNA (Uracil(1939)-C(5))-methyltransferase RlmD"/>
    <property type="match status" value="1"/>
</dbReference>
<organism evidence="6 7">
    <name type="scientific">Christensenella minuta</name>
    <dbReference type="NCBI Taxonomy" id="626937"/>
    <lineage>
        <taxon>Bacteria</taxon>
        <taxon>Bacillati</taxon>
        <taxon>Bacillota</taxon>
        <taxon>Clostridia</taxon>
        <taxon>Christensenellales</taxon>
        <taxon>Christensenellaceae</taxon>
        <taxon>Christensenella</taxon>
    </lineage>
</organism>
<dbReference type="STRING" id="626937.HMPREF3293_00392"/>
<dbReference type="Gene3D" id="3.40.50.150">
    <property type="entry name" value="Vaccinia Virus protein VP39"/>
    <property type="match status" value="1"/>
</dbReference>
<dbReference type="OrthoDB" id="9804590at2"/>
<dbReference type="Gene3D" id="2.40.50.1070">
    <property type="match status" value="1"/>
</dbReference>
<dbReference type="PROSITE" id="PS51687">
    <property type="entry name" value="SAM_MT_RNA_M5U"/>
    <property type="match status" value="1"/>
</dbReference>
<dbReference type="PROSITE" id="PS50926">
    <property type="entry name" value="TRAM"/>
    <property type="match status" value="1"/>
</dbReference>
<dbReference type="InterPro" id="IPR010280">
    <property type="entry name" value="U5_MeTrfase_fam"/>
</dbReference>
<dbReference type="InterPro" id="IPR002792">
    <property type="entry name" value="TRAM_dom"/>
</dbReference>
<reference evidence="6 7" key="1">
    <citation type="submission" date="2016-02" db="EMBL/GenBank/DDBJ databases">
        <authorList>
            <person name="Wen L."/>
            <person name="He K."/>
            <person name="Yang H."/>
        </authorList>
    </citation>
    <scope>NUCLEOTIDE SEQUENCE [LARGE SCALE GENOMIC DNA]</scope>
    <source>
        <strain evidence="6 7">DSM 22607</strain>
    </source>
</reference>
<feature type="binding site" evidence="4">
    <location>
        <position position="302"/>
    </location>
    <ligand>
        <name>S-adenosyl-L-methionine</name>
        <dbReference type="ChEBI" id="CHEBI:59789"/>
    </ligand>
</feature>
<comment type="caution">
    <text evidence="6">The sequence shown here is derived from an EMBL/GenBank/DDBJ whole genome shotgun (WGS) entry which is preliminary data.</text>
</comment>
<evidence type="ECO:0000256" key="3">
    <source>
        <dbReference type="ARBA" id="ARBA00022691"/>
    </source>
</evidence>
<dbReference type="PANTHER" id="PTHR11061:SF30">
    <property type="entry name" value="TRNA (URACIL(54)-C(5))-METHYLTRANSFERASE"/>
    <property type="match status" value="1"/>
</dbReference>
<dbReference type="GO" id="GO:0070475">
    <property type="term" value="P:rRNA base methylation"/>
    <property type="evidence" value="ECO:0007669"/>
    <property type="project" value="TreeGrafter"/>
</dbReference>
<dbReference type="AlphaFoldDB" id="A0A136Q7P4"/>
<feature type="binding site" evidence="4">
    <location>
        <position position="399"/>
    </location>
    <ligand>
        <name>S-adenosyl-L-methionine</name>
        <dbReference type="ChEBI" id="CHEBI:59789"/>
    </ligand>
</feature>
<dbReference type="FunFam" id="2.40.50.140:FF:000097">
    <property type="entry name" value="23S rRNA (uracil(1939)-C(5))-methyltransferase RlmD"/>
    <property type="match status" value="1"/>
</dbReference>
<keyword evidence="1 4" id="KW-0489">Methyltransferase</keyword>
<keyword evidence="3 4" id="KW-0949">S-adenosyl-L-methionine</keyword>
<name>A0A136Q7P4_9FIRM</name>
<dbReference type="SUPFAM" id="SSF50249">
    <property type="entry name" value="Nucleic acid-binding proteins"/>
    <property type="match status" value="1"/>
</dbReference>
<dbReference type="FunFam" id="2.40.50.1070:FF:000003">
    <property type="entry name" value="23S rRNA (Uracil-5-)-methyltransferase RumA"/>
    <property type="match status" value="1"/>
</dbReference>
<dbReference type="GO" id="GO:0070041">
    <property type="term" value="F:rRNA (uridine-C5-)-methyltransferase activity"/>
    <property type="evidence" value="ECO:0007669"/>
    <property type="project" value="TreeGrafter"/>
</dbReference>
<dbReference type="CDD" id="cd02440">
    <property type="entry name" value="AdoMet_MTases"/>
    <property type="match status" value="1"/>
</dbReference>
<dbReference type="KEGG" id="cmiu:B1H56_07360"/>
<feature type="active site" description="Nucleophile" evidence="4">
    <location>
        <position position="426"/>
    </location>
</feature>
<proteinExistence type="inferred from homology"/>
<evidence type="ECO:0000256" key="1">
    <source>
        <dbReference type="ARBA" id="ARBA00022603"/>
    </source>
</evidence>
<dbReference type="InterPro" id="IPR012340">
    <property type="entry name" value="NA-bd_OB-fold"/>
</dbReference>
<dbReference type="Gene3D" id="2.40.50.140">
    <property type="entry name" value="Nucleic acid-binding proteins"/>
    <property type="match status" value="1"/>
</dbReference>
<dbReference type="PANTHER" id="PTHR11061">
    <property type="entry name" value="RNA M5U METHYLTRANSFERASE"/>
    <property type="match status" value="1"/>
</dbReference>
<dbReference type="InterPro" id="IPR029063">
    <property type="entry name" value="SAM-dependent_MTases_sf"/>
</dbReference>